<keyword evidence="1" id="KW-1133">Transmembrane helix</keyword>
<dbReference type="STRING" id="1685010.A0O34_01805"/>
<evidence type="ECO:0008006" key="4">
    <source>
        <dbReference type="Google" id="ProtNLM"/>
    </source>
</evidence>
<sequence>MKENEFSKLSDQELLAKKKQLKSSNIINAVIIGVLIGIVIYSFIKNGFGFVTFLPLLFVYFIVKNQNESKELEKEIKSRNLNQE</sequence>
<keyword evidence="1" id="KW-0472">Membrane</keyword>
<organism evidence="2 3">
    <name type="scientific">Chryseobacterium glaciei</name>
    <dbReference type="NCBI Taxonomy" id="1685010"/>
    <lineage>
        <taxon>Bacteria</taxon>
        <taxon>Pseudomonadati</taxon>
        <taxon>Bacteroidota</taxon>
        <taxon>Flavobacteriia</taxon>
        <taxon>Flavobacteriales</taxon>
        <taxon>Weeksellaceae</taxon>
        <taxon>Chryseobacterium group</taxon>
        <taxon>Chryseobacterium</taxon>
    </lineage>
</organism>
<keyword evidence="1" id="KW-0812">Transmembrane</keyword>
<feature type="transmembrane region" description="Helical" evidence="1">
    <location>
        <begin position="47"/>
        <end position="63"/>
    </location>
</feature>
<dbReference type="KEGG" id="chh:A0O34_01805"/>
<dbReference type="Proteomes" id="UP000077824">
    <property type="component" value="Chromosome"/>
</dbReference>
<name>A0A172XRA6_9FLAO</name>
<evidence type="ECO:0000313" key="2">
    <source>
        <dbReference type="EMBL" id="ANF49365.1"/>
    </source>
</evidence>
<dbReference type="AlphaFoldDB" id="A0A172XRA6"/>
<protein>
    <recommendedName>
        <fullName evidence="4">FUSC family protein</fullName>
    </recommendedName>
</protein>
<accession>A0A172XRA6</accession>
<evidence type="ECO:0000313" key="3">
    <source>
        <dbReference type="Proteomes" id="UP000077824"/>
    </source>
</evidence>
<dbReference type="RefSeq" id="WP_066750621.1">
    <property type="nucleotide sequence ID" value="NZ_CP015199.1"/>
</dbReference>
<dbReference type="OrthoDB" id="713928at2"/>
<keyword evidence="3" id="KW-1185">Reference proteome</keyword>
<gene>
    <name evidence="2" type="ORF">A0O34_01805</name>
</gene>
<proteinExistence type="predicted"/>
<feature type="transmembrane region" description="Helical" evidence="1">
    <location>
        <begin position="21"/>
        <end position="41"/>
    </location>
</feature>
<reference evidence="2 3" key="1">
    <citation type="submission" date="2016-04" db="EMBL/GenBank/DDBJ databases">
        <title>Complete Genome Sequence of Chryseobacterium sp. IHBB 10212.</title>
        <authorList>
            <person name="Pal M."/>
            <person name="Swarnkar M.K."/>
            <person name="Kaushal K."/>
            <person name="Chhibber S."/>
            <person name="Singh A.K."/>
            <person name="Gulati A."/>
        </authorList>
    </citation>
    <scope>NUCLEOTIDE SEQUENCE [LARGE SCALE GENOMIC DNA]</scope>
    <source>
        <strain evidence="2 3">IHBB 10212</strain>
    </source>
</reference>
<dbReference type="EMBL" id="CP015199">
    <property type="protein sequence ID" value="ANF49365.1"/>
    <property type="molecule type" value="Genomic_DNA"/>
</dbReference>
<evidence type="ECO:0000256" key="1">
    <source>
        <dbReference type="SAM" id="Phobius"/>
    </source>
</evidence>